<evidence type="ECO:0008006" key="4">
    <source>
        <dbReference type="Google" id="ProtNLM"/>
    </source>
</evidence>
<keyword evidence="3" id="KW-1185">Reference proteome</keyword>
<sequence>MILAHSGGTLPFLAGRIESCVLHDGHLVREGKVGPKRRTVWDVLKEQVYLDAVIYSEVGLKAAIDASGADRLMFGTDHPFFPPLTSDEQGEWESVGMNAEAVNKALGEGSKEALAVMGSNAGGEETFGNNYAFTEHLRKLVQQELPKIDTQVIIYPKYETRGDLGDCVGRFRDWLLEKVIDLEVANGTPSPTIDPSVRVILIGHSMGGIVAAETAIALTSDKPIPAGDTPTADAPDSPSFNSLMFPYIQGVLAFDTPYLGISPGVVAHGAEGHYTTASETLTQLSGLAGMFWGGSKAATETAAKDKDSGRTTKPVAALPAPEANAGSPKPWERWGKIAMYAGAAGAVAAGGAAAYLKRDQLTEGWTWVYSHLEFVGVLAKGEELRKRVAYMGRLDKELGVGFANLYTRLGKAASSKQVSMVGTVLGSQRTFCNLPSKQIVGVWKEAINDAATDETWAHMSMFEPKENPAYEKLANDAKQLITAWTKNDWYESATKEAIE</sequence>
<dbReference type="Gene3D" id="3.40.50.1820">
    <property type="entry name" value="alpha/beta hydrolase"/>
    <property type="match status" value="1"/>
</dbReference>
<dbReference type="SUPFAM" id="SSF53474">
    <property type="entry name" value="alpha/beta-Hydrolases"/>
    <property type="match status" value="1"/>
</dbReference>
<dbReference type="RefSeq" id="XP_007913015.1">
    <property type="nucleotide sequence ID" value="XM_007914824.1"/>
</dbReference>
<evidence type="ECO:0000313" key="3">
    <source>
        <dbReference type="Proteomes" id="UP000014074"/>
    </source>
</evidence>
<evidence type="ECO:0000256" key="1">
    <source>
        <dbReference type="SAM" id="MobiDB-lite"/>
    </source>
</evidence>
<dbReference type="HOGENOM" id="CLU_020826_1_0_1"/>
<evidence type="ECO:0000313" key="2">
    <source>
        <dbReference type="EMBL" id="EOO02239.1"/>
    </source>
</evidence>
<dbReference type="EMBL" id="KB932928">
    <property type="protein sequence ID" value="EOO02239.1"/>
    <property type="molecule type" value="Genomic_DNA"/>
</dbReference>
<dbReference type="AlphaFoldDB" id="R8BSD7"/>
<dbReference type="Gene3D" id="3.20.20.140">
    <property type="entry name" value="Metal-dependent hydrolases"/>
    <property type="match status" value="1"/>
</dbReference>
<feature type="region of interest" description="Disordered" evidence="1">
    <location>
        <begin position="301"/>
        <end position="329"/>
    </location>
</feature>
<dbReference type="OrthoDB" id="442243at2759"/>
<protein>
    <recommendedName>
        <fullName evidence="4">AB hydrolase-1 domain-containing protein</fullName>
    </recommendedName>
</protein>
<dbReference type="Proteomes" id="UP000014074">
    <property type="component" value="Unassembled WGS sequence"/>
</dbReference>
<proteinExistence type="predicted"/>
<dbReference type="InterPro" id="IPR032466">
    <property type="entry name" value="Metal_Hydrolase"/>
</dbReference>
<dbReference type="GeneID" id="19322485"/>
<accession>R8BSD7</accession>
<name>R8BSD7_PHAM7</name>
<gene>
    <name evidence="2" type="ORF">UCRPA7_2256</name>
</gene>
<dbReference type="eggNOG" id="ENOG502QQEZ">
    <property type="taxonomic scope" value="Eukaryota"/>
</dbReference>
<dbReference type="PANTHER" id="PTHR47842:SF1">
    <property type="entry name" value="DUF676 DOMAIN-CONTAINING PROTEIN"/>
    <property type="match status" value="1"/>
</dbReference>
<dbReference type="PANTHER" id="PTHR47842">
    <property type="entry name" value="EXPRESSED PROTEIN"/>
    <property type="match status" value="1"/>
</dbReference>
<reference evidence="3" key="1">
    <citation type="journal article" date="2013" name="Genome Announc.">
        <title>Draft genome sequence of the ascomycete Phaeoacremonium aleophilum strain UCR-PA7, a causal agent of the esca disease complex in grapevines.</title>
        <authorList>
            <person name="Blanco-Ulate B."/>
            <person name="Rolshausen P."/>
            <person name="Cantu D."/>
        </authorList>
    </citation>
    <scope>NUCLEOTIDE SEQUENCE [LARGE SCALE GENOMIC DNA]</scope>
    <source>
        <strain evidence="3">UCR-PA7</strain>
    </source>
</reference>
<dbReference type="InterPro" id="IPR029058">
    <property type="entry name" value="AB_hydrolase_fold"/>
</dbReference>
<dbReference type="SUPFAM" id="SSF51556">
    <property type="entry name" value="Metallo-dependent hydrolases"/>
    <property type="match status" value="1"/>
</dbReference>
<dbReference type="KEGG" id="tmn:UCRPA7_2256"/>
<organism evidence="2 3">
    <name type="scientific">Phaeoacremonium minimum (strain UCR-PA7)</name>
    <name type="common">Esca disease fungus</name>
    <name type="synonym">Togninia minima</name>
    <dbReference type="NCBI Taxonomy" id="1286976"/>
    <lineage>
        <taxon>Eukaryota</taxon>
        <taxon>Fungi</taxon>
        <taxon>Dikarya</taxon>
        <taxon>Ascomycota</taxon>
        <taxon>Pezizomycotina</taxon>
        <taxon>Sordariomycetes</taxon>
        <taxon>Sordariomycetidae</taxon>
        <taxon>Togniniales</taxon>
        <taxon>Togniniaceae</taxon>
        <taxon>Phaeoacremonium</taxon>
    </lineage>
</organism>